<dbReference type="EMBL" id="JAAHFQ010000399">
    <property type="protein sequence ID" value="NER29614.1"/>
    <property type="molecule type" value="Genomic_DNA"/>
</dbReference>
<comment type="caution">
    <text evidence="1">The sequence shown here is derived from an EMBL/GenBank/DDBJ whole genome shotgun (WGS) entry which is preliminary data.</text>
</comment>
<sequence length="437" mass="50764">MSIIENGGAGYQRQKPVSLLQQSNYEAEDDVTYHKMRQLALCNQSNGLIQDKKRIIKAGQLGTHSACSVINPGTLYRDNEFLLLCRGEPDETVWLGDFLAYQPTPLWCTLDSDLNVKNSFPLSYQEFPSNSRPEDWRLFEYQGKLYTNHSIYMMLDRDEWIIRSRVGISEIDLPNQELKLRWILEPPFEPSHEEKNWSFFVHDSSLMCIYSFKPYILLELDLERGTTQKVLEAEPDYQWYEKGKFVGNSTNLTSWDNEHYITFIHDFLDPRYDQRNRAYMQYATLISKSTLLPTSIIPRPLVIGGNELGRHPGVHYTSSLVNREDGLYSFYGEGDSHVGTVVFNKNELTELFNKYHLYNKKISSFGIMKGIDPKKGIIVSYPRSGLNWLRYCIEHLTGLRTGGRTKLIKDGELAVYRTHDVKVQDDNDECYCPFYDQ</sequence>
<evidence type="ECO:0000313" key="1">
    <source>
        <dbReference type="EMBL" id="NER29614.1"/>
    </source>
</evidence>
<gene>
    <name evidence="1" type="ORF">F6J89_18830</name>
</gene>
<name>A0A6B3NHX3_9CYAN</name>
<dbReference type="InterPro" id="IPR023296">
    <property type="entry name" value="Glyco_hydro_beta-prop_sf"/>
</dbReference>
<protein>
    <submittedName>
        <fullName evidence="1">Uncharacterized protein</fullName>
    </submittedName>
</protein>
<dbReference type="Gene3D" id="2.115.10.20">
    <property type="entry name" value="Glycosyl hydrolase domain, family 43"/>
    <property type="match status" value="1"/>
</dbReference>
<organism evidence="1">
    <name type="scientific">Symploca sp. SIO1C4</name>
    <dbReference type="NCBI Taxonomy" id="2607765"/>
    <lineage>
        <taxon>Bacteria</taxon>
        <taxon>Bacillati</taxon>
        <taxon>Cyanobacteriota</taxon>
        <taxon>Cyanophyceae</taxon>
        <taxon>Coleofasciculales</taxon>
        <taxon>Coleofasciculaceae</taxon>
        <taxon>Symploca</taxon>
    </lineage>
</organism>
<reference evidence="1" key="1">
    <citation type="submission" date="2019-11" db="EMBL/GenBank/DDBJ databases">
        <title>Genomic insights into an expanded diversity of filamentous marine cyanobacteria reveals the extraordinary biosynthetic potential of Moorea and Okeania.</title>
        <authorList>
            <person name="Ferreira Leao T."/>
            <person name="Wang M."/>
            <person name="Moss N."/>
            <person name="Da Silva R."/>
            <person name="Sanders J."/>
            <person name="Nurk S."/>
            <person name="Gurevich A."/>
            <person name="Humphrey G."/>
            <person name="Reher R."/>
            <person name="Zhu Q."/>
            <person name="Belda-Ferre P."/>
            <person name="Glukhov E."/>
            <person name="Rex R."/>
            <person name="Dorrestein P.C."/>
            <person name="Knight R."/>
            <person name="Pevzner P."/>
            <person name="Gerwick W.H."/>
            <person name="Gerwick L."/>
        </authorList>
    </citation>
    <scope>NUCLEOTIDE SEQUENCE</scope>
    <source>
        <strain evidence="1">SIO1C4</strain>
    </source>
</reference>
<proteinExistence type="predicted"/>
<accession>A0A6B3NHX3</accession>
<dbReference type="AlphaFoldDB" id="A0A6B3NHX3"/>